<feature type="compositionally biased region" description="Basic residues" evidence="1">
    <location>
        <begin position="34"/>
        <end position="45"/>
    </location>
</feature>
<feature type="region of interest" description="Disordered" evidence="1">
    <location>
        <begin position="31"/>
        <end position="53"/>
    </location>
</feature>
<dbReference type="Proteomes" id="UP001158576">
    <property type="component" value="Chromosome PAR"/>
</dbReference>
<accession>A0ABN7RRB9</accession>
<dbReference type="EMBL" id="OU015568">
    <property type="protein sequence ID" value="CAG5081065.1"/>
    <property type="molecule type" value="Genomic_DNA"/>
</dbReference>
<protein>
    <submittedName>
        <fullName evidence="2">Oidioi.mRNA.OKI2018_I69.PAR.g9779.t1.cds</fullName>
    </submittedName>
</protein>
<reference evidence="2 3" key="1">
    <citation type="submission" date="2021-04" db="EMBL/GenBank/DDBJ databases">
        <authorList>
            <person name="Bliznina A."/>
        </authorList>
    </citation>
    <scope>NUCLEOTIDE SEQUENCE [LARGE SCALE GENOMIC DNA]</scope>
</reference>
<evidence type="ECO:0000313" key="2">
    <source>
        <dbReference type="EMBL" id="CAG5081065.1"/>
    </source>
</evidence>
<keyword evidence="3" id="KW-1185">Reference proteome</keyword>
<evidence type="ECO:0000256" key="1">
    <source>
        <dbReference type="SAM" id="MobiDB-lite"/>
    </source>
</evidence>
<sequence>MKLFSLFLLSAEALKYKEVLQAYKESPAETGLGLRKKPKKPKKNKGSSSNASEFWEECPPLRVTGDIETFYCEDNKCMAICKANSQPYGNSMLTCVKGKRRKDSPYWSGDQPQCITCGGSADLGPPLTDKNIEAHCTITKKSKNMKLCNLQCTNGGRLYQEAREMFKNMEVKCICLNGECFWGQGKKTSIDTESLTCKGNKIKTTEKPITTKPPKGETTTTTVATTHPKKPKRCVDLGPESVRVMNTWVCRNCFRINASYKFRKVGLNKWDPRDFLIIEFNSPVEWTEMSHPILNARKVNDYDDTRWRVNFKTDANYKSGMKFDANLMQFGFESMNMSPGSSQIKRVQACPYWYSDY</sequence>
<proteinExistence type="predicted"/>
<organism evidence="2 3">
    <name type="scientific">Oikopleura dioica</name>
    <name type="common">Tunicate</name>
    <dbReference type="NCBI Taxonomy" id="34765"/>
    <lineage>
        <taxon>Eukaryota</taxon>
        <taxon>Metazoa</taxon>
        <taxon>Chordata</taxon>
        <taxon>Tunicata</taxon>
        <taxon>Appendicularia</taxon>
        <taxon>Copelata</taxon>
        <taxon>Oikopleuridae</taxon>
        <taxon>Oikopleura</taxon>
    </lineage>
</organism>
<name>A0ABN7RRB9_OIKDI</name>
<gene>
    <name evidence="2" type="ORF">OKIOD_LOCUS1337</name>
</gene>
<evidence type="ECO:0000313" key="3">
    <source>
        <dbReference type="Proteomes" id="UP001158576"/>
    </source>
</evidence>